<reference evidence="4" key="3">
    <citation type="submission" date="2015-06" db="UniProtKB">
        <authorList>
            <consortium name="EnsemblMetazoa"/>
        </authorList>
    </citation>
    <scope>IDENTIFICATION</scope>
</reference>
<protein>
    <recommendedName>
        <fullName evidence="1">MRN complex-interacting protein N-terminal domain-containing protein</fullName>
    </recommendedName>
</protein>
<dbReference type="OrthoDB" id="5960226at2759"/>
<feature type="domain" description="MRN complex-interacting protein N-terminal" evidence="1">
    <location>
        <begin position="7"/>
        <end position="69"/>
    </location>
</feature>
<keyword evidence="5" id="KW-1185">Reference proteome</keyword>
<dbReference type="STRING" id="283909.R7TPW9"/>
<dbReference type="GO" id="GO:0007095">
    <property type="term" value="P:mitotic G2 DNA damage checkpoint signaling"/>
    <property type="evidence" value="ECO:0007669"/>
    <property type="project" value="TreeGrafter"/>
</dbReference>
<dbReference type="GO" id="GO:0003682">
    <property type="term" value="F:chromatin binding"/>
    <property type="evidence" value="ECO:0007669"/>
    <property type="project" value="TreeGrafter"/>
</dbReference>
<gene>
    <name evidence="2" type="ORF">CAPTEDRAFT_100455</name>
    <name evidence="3" type="ORF">CAPTEDRAFT_116897</name>
</gene>
<dbReference type="EMBL" id="KB309695">
    <property type="protein sequence ID" value="ELT93556.1"/>
    <property type="molecule type" value="Genomic_DNA"/>
</dbReference>
<reference evidence="3 5" key="2">
    <citation type="journal article" date="2013" name="Nature">
        <title>Insights into bilaterian evolution from three spiralian genomes.</title>
        <authorList>
            <person name="Simakov O."/>
            <person name="Marletaz F."/>
            <person name="Cho S.J."/>
            <person name="Edsinger-Gonzales E."/>
            <person name="Havlak P."/>
            <person name="Hellsten U."/>
            <person name="Kuo D.H."/>
            <person name="Larsson T."/>
            <person name="Lv J."/>
            <person name="Arendt D."/>
            <person name="Savage R."/>
            <person name="Osoegawa K."/>
            <person name="de Jong P."/>
            <person name="Grimwood J."/>
            <person name="Chapman J.A."/>
            <person name="Shapiro H."/>
            <person name="Aerts A."/>
            <person name="Otillar R.P."/>
            <person name="Terry A.Y."/>
            <person name="Boore J.L."/>
            <person name="Grigoriev I.V."/>
            <person name="Lindberg D.R."/>
            <person name="Seaver E.C."/>
            <person name="Weisblat D.A."/>
            <person name="Putnam N.H."/>
            <person name="Rokhsar D.S."/>
        </authorList>
    </citation>
    <scope>NUCLEOTIDE SEQUENCE</scope>
    <source>
        <strain evidence="3 5">I ESC-2004</strain>
    </source>
</reference>
<dbReference type="PANTHER" id="PTHR15863:SF2">
    <property type="entry name" value="MRN COMPLEX-INTERACTING PROTEIN"/>
    <property type="match status" value="1"/>
</dbReference>
<sequence length="91" mass="10249">MPQIFQVLRCYKCRVFQVQQSKKSLKWKCKMCGEKQSTQKVHGSGSGSDCRKHVQKLNMLCGELREGVEMSSAAKISPNKVSRVSCCHGEL</sequence>
<proteinExistence type="predicted"/>
<dbReference type="InterPro" id="IPR032739">
    <property type="entry name" value="MRNIP"/>
</dbReference>
<dbReference type="Proteomes" id="UP000014760">
    <property type="component" value="Unassembled WGS sequence"/>
</dbReference>
<dbReference type="EMBL" id="KB310994">
    <property type="protein sequence ID" value="ELT90251.1"/>
    <property type="molecule type" value="Genomic_DNA"/>
</dbReference>
<dbReference type="PANTHER" id="PTHR15863">
    <property type="entry name" value="MRN COMPLEX-INTERACTING PROTEIN"/>
    <property type="match status" value="1"/>
</dbReference>
<organism evidence="3">
    <name type="scientific">Capitella teleta</name>
    <name type="common">Polychaete worm</name>
    <dbReference type="NCBI Taxonomy" id="283909"/>
    <lineage>
        <taxon>Eukaryota</taxon>
        <taxon>Metazoa</taxon>
        <taxon>Spiralia</taxon>
        <taxon>Lophotrochozoa</taxon>
        <taxon>Annelida</taxon>
        <taxon>Polychaeta</taxon>
        <taxon>Sedentaria</taxon>
        <taxon>Scolecida</taxon>
        <taxon>Capitellidae</taxon>
        <taxon>Capitella</taxon>
    </lineage>
</organism>
<dbReference type="EnsemblMetazoa" id="CapteT100455">
    <property type="protein sequence ID" value="CapteP100455"/>
    <property type="gene ID" value="CapteG100455"/>
</dbReference>
<dbReference type="EMBL" id="AMQN01012699">
    <property type="status" value="NOT_ANNOTATED_CDS"/>
    <property type="molecule type" value="Genomic_DNA"/>
</dbReference>
<dbReference type="Pfam" id="PF15749">
    <property type="entry name" value="MRNIP"/>
    <property type="match status" value="1"/>
</dbReference>
<dbReference type="EMBL" id="AMQN01014472">
    <property type="status" value="NOT_ANNOTATED_CDS"/>
    <property type="molecule type" value="Genomic_DNA"/>
</dbReference>
<dbReference type="OMA" id="DEDANCQ"/>
<evidence type="ECO:0000313" key="5">
    <source>
        <dbReference type="Proteomes" id="UP000014760"/>
    </source>
</evidence>
<dbReference type="InterPro" id="IPR049472">
    <property type="entry name" value="MRNIP_N"/>
</dbReference>
<evidence type="ECO:0000259" key="1">
    <source>
        <dbReference type="Pfam" id="PF15749"/>
    </source>
</evidence>
<dbReference type="HOGENOM" id="CLU_187892_0_0_1"/>
<evidence type="ECO:0000313" key="3">
    <source>
        <dbReference type="EMBL" id="ELT93556.1"/>
    </source>
</evidence>
<evidence type="ECO:0000313" key="4">
    <source>
        <dbReference type="EnsemblMetazoa" id="CapteP100455"/>
    </source>
</evidence>
<dbReference type="EnsemblMetazoa" id="CapteT116897">
    <property type="protein sequence ID" value="CapteP116897"/>
    <property type="gene ID" value="CapteG116897"/>
</dbReference>
<reference evidence="5" key="1">
    <citation type="submission" date="2012-12" db="EMBL/GenBank/DDBJ databases">
        <authorList>
            <person name="Hellsten U."/>
            <person name="Grimwood J."/>
            <person name="Chapman J.A."/>
            <person name="Shapiro H."/>
            <person name="Aerts A."/>
            <person name="Otillar R.P."/>
            <person name="Terry A.Y."/>
            <person name="Boore J.L."/>
            <person name="Simakov O."/>
            <person name="Marletaz F."/>
            <person name="Cho S.-J."/>
            <person name="Edsinger-Gonzales E."/>
            <person name="Havlak P."/>
            <person name="Kuo D.-H."/>
            <person name="Larsson T."/>
            <person name="Lv J."/>
            <person name="Arendt D."/>
            <person name="Savage R."/>
            <person name="Osoegawa K."/>
            <person name="de Jong P."/>
            <person name="Lindberg D.R."/>
            <person name="Seaver E.C."/>
            <person name="Weisblat D.A."/>
            <person name="Putnam N.H."/>
            <person name="Grigoriev I.V."/>
            <person name="Rokhsar D.S."/>
        </authorList>
    </citation>
    <scope>NUCLEOTIDE SEQUENCE</scope>
    <source>
        <strain evidence="5">I ESC-2004</strain>
    </source>
</reference>
<evidence type="ECO:0000313" key="2">
    <source>
        <dbReference type="EMBL" id="ELT90251.1"/>
    </source>
</evidence>
<dbReference type="AlphaFoldDB" id="R7TPW9"/>
<name>R7TPW9_CAPTE</name>
<accession>R7TPW9</accession>
<dbReference type="GO" id="GO:0005634">
    <property type="term" value="C:nucleus"/>
    <property type="evidence" value="ECO:0007669"/>
    <property type="project" value="TreeGrafter"/>
</dbReference>